<evidence type="ECO:0000313" key="2">
    <source>
        <dbReference type="EMBL" id="CAD7449286.1"/>
    </source>
</evidence>
<dbReference type="AlphaFoldDB" id="A0A7R9F9D1"/>
<name>A0A7R9F9D1_9NEOP</name>
<dbReference type="Pfam" id="PF21198">
    <property type="entry name" value="ASH2L-like_WH"/>
    <property type="match status" value="1"/>
</dbReference>
<dbReference type="InterPro" id="IPR053835">
    <property type="entry name" value="ASH2L-like_WH"/>
</dbReference>
<reference evidence="2" key="1">
    <citation type="submission" date="2020-11" db="EMBL/GenBank/DDBJ databases">
        <authorList>
            <person name="Tran Van P."/>
        </authorList>
    </citation>
    <scope>NUCLEOTIDE SEQUENCE</scope>
</reference>
<gene>
    <name evidence="2" type="ORF">TBIB3V08_LOCUS11561</name>
</gene>
<proteinExistence type="predicted"/>
<feature type="domain" description="Set1/Ash2 histone methyltransferase complex subunit ASH2-like winged-helix" evidence="1">
    <location>
        <begin position="49"/>
        <end position="104"/>
    </location>
</feature>
<evidence type="ECO:0000259" key="1">
    <source>
        <dbReference type="Pfam" id="PF21198"/>
    </source>
</evidence>
<organism evidence="2">
    <name type="scientific">Timema bartmani</name>
    <dbReference type="NCBI Taxonomy" id="61472"/>
    <lineage>
        <taxon>Eukaryota</taxon>
        <taxon>Metazoa</taxon>
        <taxon>Ecdysozoa</taxon>
        <taxon>Arthropoda</taxon>
        <taxon>Hexapoda</taxon>
        <taxon>Insecta</taxon>
        <taxon>Pterygota</taxon>
        <taxon>Neoptera</taxon>
        <taxon>Polyneoptera</taxon>
        <taxon>Phasmatodea</taxon>
        <taxon>Timematodea</taxon>
        <taxon>Timematoidea</taxon>
        <taxon>Timematidae</taxon>
        <taxon>Timema</taxon>
    </lineage>
</organism>
<protein>
    <recommendedName>
        <fullName evidence="1">Set1/Ash2 histone methyltransferase complex subunit ASH2-like winged-helix domain-containing protein</fullName>
    </recommendedName>
</protein>
<accession>A0A7R9F9D1</accession>
<sequence>MDRYYIAKCVTVRVAAEKKYTMQQHVKREKHKPGLQQFQDENKLQQMLLGQTSIGNLMQASVKEGKPRKMFSKDHDIVPFIDCHWEGMTTMARRVTQSWHATIKEGEKGRSCRAQLLGIRDSDYCHFTTVLEEEAPITGNDIPELPNLTFIRRKTDDGKQKNDNAVSQ</sequence>
<dbReference type="Gene3D" id="3.90.980.20">
    <property type="match status" value="1"/>
</dbReference>
<dbReference type="EMBL" id="OD571428">
    <property type="protein sequence ID" value="CAD7449286.1"/>
    <property type="molecule type" value="Genomic_DNA"/>
</dbReference>